<feature type="transmembrane region" description="Helical" evidence="7">
    <location>
        <begin position="46"/>
        <end position="64"/>
    </location>
</feature>
<keyword evidence="3 7" id="KW-0812">Transmembrane</keyword>
<dbReference type="RefSeq" id="XP_046059655.1">
    <property type="nucleotide sequence ID" value="XM_046207041.1"/>
</dbReference>
<dbReference type="AlphaFoldDB" id="A0A9P8T1I5"/>
<feature type="transmembrane region" description="Helical" evidence="7">
    <location>
        <begin position="6"/>
        <end position="25"/>
    </location>
</feature>
<comment type="caution">
    <text evidence="8">The sequence shown here is derived from an EMBL/GenBank/DDBJ whole genome shotgun (WGS) entry which is preliminary data.</text>
</comment>
<comment type="subcellular location">
    <subcellularLocation>
        <location evidence="1">Endomembrane system</location>
        <topology evidence="1">Multi-pass membrane protein</topology>
    </subcellularLocation>
</comment>
<dbReference type="PANTHER" id="PTHR13131">
    <property type="entry name" value="CYSTINOSIN"/>
    <property type="match status" value="1"/>
</dbReference>
<keyword evidence="6 7" id="KW-0472">Membrane</keyword>
<dbReference type="Proteomes" id="UP000769157">
    <property type="component" value="Unassembled WGS sequence"/>
</dbReference>
<evidence type="ECO:0000256" key="6">
    <source>
        <dbReference type="ARBA" id="ARBA00023136"/>
    </source>
</evidence>
<name>A0A9P8T1I5_9ASCO</name>
<dbReference type="EMBL" id="JAEUBE010000378">
    <property type="protein sequence ID" value="KAH3662566.1"/>
    <property type="molecule type" value="Genomic_DNA"/>
</dbReference>
<organism evidence="8 9">
    <name type="scientific">Ogataea philodendri</name>
    <dbReference type="NCBI Taxonomy" id="1378263"/>
    <lineage>
        <taxon>Eukaryota</taxon>
        <taxon>Fungi</taxon>
        <taxon>Dikarya</taxon>
        <taxon>Ascomycota</taxon>
        <taxon>Saccharomycotina</taxon>
        <taxon>Pichiomycetes</taxon>
        <taxon>Pichiales</taxon>
        <taxon>Pichiaceae</taxon>
        <taxon>Ogataea</taxon>
    </lineage>
</organism>
<sequence>MDWVWFNFLGYLCYSVYYVTFRFNPVIHDEYRQLYNKYPTIHTTDVLFALHGATMSFLVLTQAYCWNLHKNASQYLSDLGKLVIWLNGAGIAVFALVTKFYGLHWLYFLEYLGLLKVAASVCKNVPQIFHIHQRQSTAGWPVLAVLTTSHLGAEKTPKNVTAWPAPWSGPRETPRLIRSVSFRYMLTLTVSGLPFKYESTFASSALVRSFNGRSDLWKVSQQSPVANICGTATDCKVSCTFTSFFSFCRPSIEFFGTFGLPPVHHIRWSVGTSFSPNITASPLTVAGRPKYRFTLSSSSWALVEFRTAVNSLSVNGSFWEWIRLSVFSPDLISDLNFAAISPTSSTPDNPPPTTVIFLALAIFSYPTLKCSTANFVDAGRSQISSSLDPDARTKASYLNSPEEAVITRFSSNPMTSSWTNTDGSFNNLVIWADHPFVAFSMNILGKDGTK</sequence>
<dbReference type="GO" id="GO:0005774">
    <property type="term" value="C:vacuolar membrane"/>
    <property type="evidence" value="ECO:0007669"/>
    <property type="project" value="TreeGrafter"/>
</dbReference>
<keyword evidence="4" id="KW-0677">Repeat</keyword>
<evidence type="ECO:0000313" key="9">
    <source>
        <dbReference type="Proteomes" id="UP000769157"/>
    </source>
</evidence>
<dbReference type="OrthoDB" id="75720at2759"/>
<dbReference type="PANTHER" id="PTHR13131:SF5">
    <property type="entry name" value="CYSTINOSIN"/>
    <property type="match status" value="1"/>
</dbReference>
<accession>A0A9P8T1I5</accession>
<dbReference type="InterPro" id="IPR006603">
    <property type="entry name" value="PQ-loop_rpt"/>
</dbReference>
<reference evidence="8" key="2">
    <citation type="submission" date="2021-01" db="EMBL/GenBank/DDBJ databases">
        <authorList>
            <person name="Schikora-Tamarit M.A."/>
        </authorList>
    </citation>
    <scope>NUCLEOTIDE SEQUENCE</scope>
    <source>
        <strain evidence="8">CBS6075</strain>
    </source>
</reference>
<evidence type="ECO:0000313" key="8">
    <source>
        <dbReference type="EMBL" id="KAH3662566.1"/>
    </source>
</evidence>
<dbReference type="GeneID" id="70237782"/>
<proteinExistence type="predicted"/>
<dbReference type="Pfam" id="PF04193">
    <property type="entry name" value="PQ-loop"/>
    <property type="match status" value="1"/>
</dbReference>
<evidence type="ECO:0000256" key="4">
    <source>
        <dbReference type="ARBA" id="ARBA00022737"/>
    </source>
</evidence>
<feature type="transmembrane region" description="Helical" evidence="7">
    <location>
        <begin position="84"/>
        <end position="107"/>
    </location>
</feature>
<dbReference type="GO" id="GO:0000324">
    <property type="term" value="C:fungal-type vacuole"/>
    <property type="evidence" value="ECO:0007669"/>
    <property type="project" value="TreeGrafter"/>
</dbReference>
<dbReference type="GO" id="GO:0015184">
    <property type="term" value="F:L-cystine transmembrane transporter activity"/>
    <property type="evidence" value="ECO:0007669"/>
    <property type="project" value="TreeGrafter"/>
</dbReference>
<evidence type="ECO:0000256" key="3">
    <source>
        <dbReference type="ARBA" id="ARBA00022692"/>
    </source>
</evidence>
<keyword evidence="9" id="KW-1185">Reference proteome</keyword>
<evidence type="ECO:0000256" key="7">
    <source>
        <dbReference type="SAM" id="Phobius"/>
    </source>
</evidence>
<protein>
    <submittedName>
        <fullName evidence="8">Uncharacterized protein</fullName>
    </submittedName>
</protein>
<evidence type="ECO:0000256" key="5">
    <source>
        <dbReference type="ARBA" id="ARBA00022989"/>
    </source>
</evidence>
<dbReference type="GO" id="GO:0012505">
    <property type="term" value="C:endomembrane system"/>
    <property type="evidence" value="ECO:0007669"/>
    <property type="project" value="UniProtKB-SubCell"/>
</dbReference>
<gene>
    <name evidence="8" type="ORF">OGAPHI_005818</name>
</gene>
<dbReference type="InterPro" id="IPR005282">
    <property type="entry name" value="LC_transporter"/>
</dbReference>
<keyword evidence="5 7" id="KW-1133">Transmembrane helix</keyword>
<evidence type="ECO:0000256" key="2">
    <source>
        <dbReference type="ARBA" id="ARBA00022448"/>
    </source>
</evidence>
<reference evidence="8" key="1">
    <citation type="journal article" date="2021" name="Open Biol.">
        <title>Shared evolutionary footprints suggest mitochondrial oxidative damage underlies multiple complex I losses in fungi.</title>
        <authorList>
            <person name="Schikora-Tamarit M.A."/>
            <person name="Marcet-Houben M."/>
            <person name="Nosek J."/>
            <person name="Gabaldon T."/>
        </authorList>
    </citation>
    <scope>NUCLEOTIDE SEQUENCE</scope>
    <source>
        <strain evidence="8">CBS6075</strain>
    </source>
</reference>
<evidence type="ECO:0000256" key="1">
    <source>
        <dbReference type="ARBA" id="ARBA00004127"/>
    </source>
</evidence>
<keyword evidence="2" id="KW-0813">Transport</keyword>